<gene>
    <name evidence="3" type="ORF">K460DRAFT_314696</name>
</gene>
<feature type="coiled-coil region" evidence="1">
    <location>
        <begin position="70"/>
        <end position="126"/>
    </location>
</feature>
<evidence type="ECO:0000256" key="2">
    <source>
        <dbReference type="SAM" id="Phobius"/>
    </source>
</evidence>
<dbReference type="GeneID" id="63847545"/>
<sequence>MAGRKIFTYGGIAAVGAGTYYLYSAGGDPKLAEKKFEHDAATAVRKVKGDFPGRDREAKKAGEEGYETVRATAQQYADQAKAEAKKAEQKFDAYSADAKRKFEEAKREAEREYHSAGKEVNAAANKFDKIVEDKAAKTQSWFGSWFGGK</sequence>
<accession>A0A9P4GCB7</accession>
<evidence type="ECO:0008006" key="5">
    <source>
        <dbReference type="Google" id="ProtNLM"/>
    </source>
</evidence>
<comment type="caution">
    <text evidence="3">The sequence shown here is derived from an EMBL/GenBank/DDBJ whole genome shotgun (WGS) entry which is preliminary data.</text>
</comment>
<keyword evidence="2" id="KW-0472">Membrane</keyword>
<evidence type="ECO:0000313" key="3">
    <source>
        <dbReference type="EMBL" id="KAF1842926.1"/>
    </source>
</evidence>
<proteinExistence type="predicted"/>
<keyword evidence="2" id="KW-0812">Transmembrane</keyword>
<organism evidence="3 4">
    <name type="scientific">Cucurbitaria berberidis CBS 394.84</name>
    <dbReference type="NCBI Taxonomy" id="1168544"/>
    <lineage>
        <taxon>Eukaryota</taxon>
        <taxon>Fungi</taxon>
        <taxon>Dikarya</taxon>
        <taxon>Ascomycota</taxon>
        <taxon>Pezizomycotina</taxon>
        <taxon>Dothideomycetes</taxon>
        <taxon>Pleosporomycetidae</taxon>
        <taxon>Pleosporales</taxon>
        <taxon>Pleosporineae</taxon>
        <taxon>Cucurbitariaceae</taxon>
        <taxon>Cucurbitaria</taxon>
    </lineage>
</organism>
<dbReference type="RefSeq" id="XP_040785489.1">
    <property type="nucleotide sequence ID" value="XM_040930293.1"/>
</dbReference>
<keyword evidence="4" id="KW-1185">Reference proteome</keyword>
<dbReference type="OrthoDB" id="5355126at2759"/>
<evidence type="ECO:0000256" key="1">
    <source>
        <dbReference type="SAM" id="Coils"/>
    </source>
</evidence>
<dbReference type="Proteomes" id="UP000800039">
    <property type="component" value="Unassembled WGS sequence"/>
</dbReference>
<dbReference type="EMBL" id="ML976617">
    <property type="protein sequence ID" value="KAF1842926.1"/>
    <property type="molecule type" value="Genomic_DNA"/>
</dbReference>
<keyword evidence="2" id="KW-1133">Transmembrane helix</keyword>
<reference evidence="3" key="1">
    <citation type="submission" date="2020-01" db="EMBL/GenBank/DDBJ databases">
        <authorList>
            <consortium name="DOE Joint Genome Institute"/>
            <person name="Haridas S."/>
            <person name="Albert R."/>
            <person name="Binder M."/>
            <person name="Bloem J."/>
            <person name="Labutti K."/>
            <person name="Salamov A."/>
            <person name="Andreopoulos B."/>
            <person name="Baker S.E."/>
            <person name="Barry K."/>
            <person name="Bills G."/>
            <person name="Bluhm B.H."/>
            <person name="Cannon C."/>
            <person name="Castanera R."/>
            <person name="Culley D.E."/>
            <person name="Daum C."/>
            <person name="Ezra D."/>
            <person name="Gonzalez J.B."/>
            <person name="Henrissat B."/>
            <person name="Kuo A."/>
            <person name="Liang C."/>
            <person name="Lipzen A."/>
            <person name="Lutzoni F."/>
            <person name="Magnuson J."/>
            <person name="Mondo S."/>
            <person name="Nolan M."/>
            <person name="Ohm R."/>
            <person name="Pangilinan J."/>
            <person name="Park H.-J."/>
            <person name="Ramirez L."/>
            <person name="Alfaro M."/>
            <person name="Sun H."/>
            <person name="Tritt A."/>
            <person name="Yoshinaga Y."/>
            <person name="Zwiers L.-H."/>
            <person name="Turgeon B.G."/>
            <person name="Goodwin S.B."/>
            <person name="Spatafora J.W."/>
            <person name="Crous P.W."/>
            <person name="Grigoriev I.V."/>
        </authorList>
    </citation>
    <scope>NUCLEOTIDE SEQUENCE</scope>
    <source>
        <strain evidence="3">CBS 394.84</strain>
    </source>
</reference>
<keyword evidence="1" id="KW-0175">Coiled coil</keyword>
<evidence type="ECO:0000313" key="4">
    <source>
        <dbReference type="Proteomes" id="UP000800039"/>
    </source>
</evidence>
<name>A0A9P4GCB7_9PLEO</name>
<feature type="transmembrane region" description="Helical" evidence="2">
    <location>
        <begin position="6"/>
        <end position="23"/>
    </location>
</feature>
<protein>
    <recommendedName>
        <fullName evidence="5">Calcofluor white hypersensitive protein</fullName>
    </recommendedName>
</protein>
<dbReference type="AlphaFoldDB" id="A0A9P4GCB7"/>